<dbReference type="WBParaSite" id="nRc.2.0.1.t20032-RA">
    <property type="protein sequence ID" value="nRc.2.0.1.t20032-RA"/>
    <property type="gene ID" value="nRc.2.0.1.g20032"/>
</dbReference>
<keyword evidence="1" id="KW-1133">Transmembrane helix</keyword>
<protein>
    <submittedName>
        <fullName evidence="3">Uncharacterized protein</fullName>
    </submittedName>
</protein>
<proteinExistence type="predicted"/>
<keyword evidence="2" id="KW-1185">Reference proteome</keyword>
<dbReference type="SUPFAM" id="SSF81321">
    <property type="entry name" value="Family A G protein-coupled receptor-like"/>
    <property type="match status" value="1"/>
</dbReference>
<sequence>KKIRGHLSQNGLVVDSTLVEESRQIVILVAVSSIVPFMFQFPAIIIRISQYFTSINPWFSRILQSMFPMVPASAPFITAFIIKPYRKKRQQIYNQFKNKTNSAKKDGKFGACLA</sequence>
<organism evidence="2 3">
    <name type="scientific">Romanomermis culicivorax</name>
    <name type="common">Nematode worm</name>
    <dbReference type="NCBI Taxonomy" id="13658"/>
    <lineage>
        <taxon>Eukaryota</taxon>
        <taxon>Metazoa</taxon>
        <taxon>Ecdysozoa</taxon>
        <taxon>Nematoda</taxon>
        <taxon>Enoplea</taxon>
        <taxon>Dorylaimia</taxon>
        <taxon>Mermithida</taxon>
        <taxon>Mermithoidea</taxon>
        <taxon>Mermithidae</taxon>
        <taxon>Romanomermis</taxon>
    </lineage>
</organism>
<dbReference type="Gene3D" id="1.20.1070.10">
    <property type="entry name" value="Rhodopsin 7-helix transmembrane proteins"/>
    <property type="match status" value="1"/>
</dbReference>
<evidence type="ECO:0000256" key="1">
    <source>
        <dbReference type="SAM" id="Phobius"/>
    </source>
</evidence>
<dbReference type="InterPro" id="IPR019421">
    <property type="entry name" value="7TM_GPCR_serpentine_rcpt_Srd"/>
</dbReference>
<accession>A0A915J2V4</accession>
<evidence type="ECO:0000313" key="3">
    <source>
        <dbReference type="WBParaSite" id="nRc.2.0.1.t20032-RA"/>
    </source>
</evidence>
<evidence type="ECO:0000313" key="2">
    <source>
        <dbReference type="Proteomes" id="UP000887565"/>
    </source>
</evidence>
<name>A0A915J2V4_ROMCU</name>
<feature type="transmembrane region" description="Helical" evidence="1">
    <location>
        <begin position="25"/>
        <end position="46"/>
    </location>
</feature>
<dbReference type="AlphaFoldDB" id="A0A915J2V4"/>
<dbReference type="Pfam" id="PF10317">
    <property type="entry name" value="7TM_GPCR_Srd"/>
    <property type="match status" value="1"/>
</dbReference>
<dbReference type="Proteomes" id="UP000887565">
    <property type="component" value="Unplaced"/>
</dbReference>
<feature type="transmembrane region" description="Helical" evidence="1">
    <location>
        <begin position="58"/>
        <end position="82"/>
    </location>
</feature>
<keyword evidence="1" id="KW-0812">Transmembrane</keyword>
<reference evidence="3" key="1">
    <citation type="submission" date="2022-11" db="UniProtKB">
        <authorList>
            <consortium name="WormBaseParasite"/>
        </authorList>
    </citation>
    <scope>IDENTIFICATION</scope>
</reference>
<keyword evidence="1" id="KW-0472">Membrane</keyword>